<feature type="transmembrane region" description="Helical" evidence="12">
    <location>
        <begin position="384"/>
        <end position="403"/>
    </location>
</feature>
<comment type="caution">
    <text evidence="13">The sequence shown here is derived from an EMBL/GenBank/DDBJ whole genome shotgun (WGS) entry which is preliminary data.</text>
</comment>
<sequence>MDYTQLQGFTWLDNTILVVYMLAVLAAGLYFSKKEMQGKEFFKGDGSVPWWVTCVSIFATLLSPISFLALAGNSYAGSWMLWFAQIGMIIAIPLTIKFFLPVYAKLGIDTAYHYLELRYGSRALRVLGALMFVIFQLGRMSIVMYLPCLALAYLTDISVDVLIIAMGVIAIIYSYTGGLKAVLWTDFIQGVILIGGITLTLFYLIYSLDGGVSDVTRSLTTDGRFLMDSEKWFDWSNMLGTSVLLTLIGGGFTTFCSYVSSQDVVQRFTTTTDVKKLNKMTIGNGVLSIFAASVFYLVGTCLYLFYTQNPELIAPDIVDRRDLVFAYFMTYQLPMGVTGILLAALYAAAQSTLSTGINSVATSWVLDIQSLITPDMDHKRQTKIAQYVSLGIGIFAIVVAMWLARSDVKSAYELFNSFLGLALGALAGIFVMGAFTRHTTAAGAFIGFVVSMLAVLYCKYCIPSINFWAYAIITIIITTLVGLLVSWVQKAATGREFTAPEGSTFWTARVKEQ</sequence>
<reference evidence="13" key="2">
    <citation type="journal article" date="2021" name="PeerJ">
        <title>Extensive microbial diversity within the chicken gut microbiome revealed by metagenomics and culture.</title>
        <authorList>
            <person name="Gilroy R."/>
            <person name="Ravi A."/>
            <person name="Getino M."/>
            <person name="Pursley I."/>
            <person name="Horton D.L."/>
            <person name="Alikhan N.F."/>
            <person name="Baker D."/>
            <person name="Gharbi K."/>
            <person name="Hall N."/>
            <person name="Watson M."/>
            <person name="Adriaenssens E.M."/>
            <person name="Foster-Nyarko E."/>
            <person name="Jarju S."/>
            <person name="Secka A."/>
            <person name="Antonio M."/>
            <person name="Oren A."/>
            <person name="Chaudhuri R.R."/>
            <person name="La Ragione R."/>
            <person name="Hildebrand F."/>
            <person name="Pallen M.J."/>
        </authorList>
    </citation>
    <scope>NUCLEOTIDE SEQUENCE</scope>
    <source>
        <strain evidence="13">17213</strain>
    </source>
</reference>
<dbReference type="InterPro" id="IPR051163">
    <property type="entry name" value="Sodium:Solute_Symporter_SSF"/>
</dbReference>
<reference evidence="13" key="1">
    <citation type="submission" date="2020-10" db="EMBL/GenBank/DDBJ databases">
        <authorList>
            <person name="Gilroy R."/>
        </authorList>
    </citation>
    <scope>NUCLEOTIDE SEQUENCE</scope>
    <source>
        <strain evidence="13">17213</strain>
    </source>
</reference>
<evidence type="ECO:0000256" key="6">
    <source>
        <dbReference type="ARBA" id="ARBA00022989"/>
    </source>
</evidence>
<gene>
    <name evidence="13" type="ORF">IAB19_03175</name>
</gene>
<evidence type="ECO:0000313" key="14">
    <source>
        <dbReference type="Proteomes" id="UP000823631"/>
    </source>
</evidence>
<comment type="similarity">
    <text evidence="2 11">Belongs to the sodium:solute symporter (SSF) (TC 2.A.21) family.</text>
</comment>
<dbReference type="AlphaFoldDB" id="A0A9D9DAI0"/>
<feature type="transmembrane region" description="Helical" evidence="12">
    <location>
        <begin position="187"/>
        <end position="206"/>
    </location>
</feature>
<feature type="transmembrane region" description="Helical" evidence="12">
    <location>
        <begin position="238"/>
        <end position="260"/>
    </location>
</feature>
<dbReference type="Proteomes" id="UP000823631">
    <property type="component" value="Unassembled WGS sequence"/>
</dbReference>
<feature type="transmembrane region" description="Helical" evidence="12">
    <location>
        <begin position="124"/>
        <end position="146"/>
    </location>
</feature>
<dbReference type="InterPro" id="IPR038377">
    <property type="entry name" value="Na/Glc_symporter_sf"/>
</dbReference>
<keyword evidence="5 12" id="KW-0812">Transmembrane</keyword>
<evidence type="ECO:0000313" key="13">
    <source>
        <dbReference type="EMBL" id="MBO8415367.1"/>
    </source>
</evidence>
<keyword evidence="8" id="KW-0406">Ion transport</keyword>
<evidence type="ECO:0000256" key="1">
    <source>
        <dbReference type="ARBA" id="ARBA00004651"/>
    </source>
</evidence>
<accession>A0A9D9DAI0</accession>
<feature type="transmembrane region" description="Helical" evidence="12">
    <location>
        <begin position="415"/>
        <end position="435"/>
    </location>
</feature>
<dbReference type="GO" id="GO:0006814">
    <property type="term" value="P:sodium ion transport"/>
    <property type="evidence" value="ECO:0007669"/>
    <property type="project" value="UniProtKB-KW"/>
</dbReference>
<evidence type="ECO:0000256" key="4">
    <source>
        <dbReference type="ARBA" id="ARBA00022475"/>
    </source>
</evidence>
<evidence type="ECO:0000256" key="11">
    <source>
        <dbReference type="RuleBase" id="RU362091"/>
    </source>
</evidence>
<feature type="transmembrane region" description="Helical" evidence="12">
    <location>
        <begin position="281"/>
        <end position="305"/>
    </location>
</feature>
<evidence type="ECO:0000256" key="7">
    <source>
        <dbReference type="ARBA" id="ARBA00023053"/>
    </source>
</evidence>
<dbReference type="GO" id="GO:0015293">
    <property type="term" value="F:symporter activity"/>
    <property type="evidence" value="ECO:0007669"/>
    <property type="project" value="TreeGrafter"/>
</dbReference>
<proteinExistence type="inferred from homology"/>
<dbReference type="PANTHER" id="PTHR42985">
    <property type="entry name" value="SODIUM-COUPLED MONOCARBOXYLATE TRANSPORTER"/>
    <property type="match status" value="1"/>
</dbReference>
<keyword evidence="6 12" id="KW-1133">Transmembrane helix</keyword>
<feature type="transmembrane region" description="Helical" evidence="12">
    <location>
        <begin position="325"/>
        <end position="349"/>
    </location>
</feature>
<dbReference type="Pfam" id="PF00474">
    <property type="entry name" value="SSF"/>
    <property type="match status" value="1"/>
</dbReference>
<dbReference type="PROSITE" id="PS50283">
    <property type="entry name" value="NA_SOLUT_SYMP_3"/>
    <property type="match status" value="1"/>
</dbReference>
<dbReference type="CDD" id="cd11495">
    <property type="entry name" value="SLC5sbd_NIS-like_u3"/>
    <property type="match status" value="1"/>
</dbReference>
<keyword evidence="3" id="KW-0813">Transport</keyword>
<feature type="transmembrane region" description="Helical" evidence="12">
    <location>
        <begin position="442"/>
        <end position="462"/>
    </location>
</feature>
<evidence type="ECO:0000256" key="9">
    <source>
        <dbReference type="ARBA" id="ARBA00023136"/>
    </source>
</evidence>
<feature type="transmembrane region" description="Helical" evidence="12">
    <location>
        <begin position="82"/>
        <end position="103"/>
    </location>
</feature>
<evidence type="ECO:0000256" key="12">
    <source>
        <dbReference type="SAM" id="Phobius"/>
    </source>
</evidence>
<feature type="transmembrane region" description="Helical" evidence="12">
    <location>
        <begin position="12"/>
        <end position="30"/>
    </location>
</feature>
<dbReference type="EMBL" id="JADINH010000064">
    <property type="protein sequence ID" value="MBO8415367.1"/>
    <property type="molecule type" value="Genomic_DNA"/>
</dbReference>
<name>A0A9D9DAI0_9GAMM</name>
<keyword evidence="4" id="KW-1003">Cell membrane</keyword>
<protein>
    <submittedName>
        <fullName evidence="13">Sodium:solute symporter</fullName>
    </submittedName>
</protein>
<dbReference type="PANTHER" id="PTHR42985:SF40">
    <property type="entry name" value="LD47995P-RELATED"/>
    <property type="match status" value="1"/>
</dbReference>
<evidence type="ECO:0000256" key="10">
    <source>
        <dbReference type="ARBA" id="ARBA00023201"/>
    </source>
</evidence>
<feature type="transmembrane region" description="Helical" evidence="12">
    <location>
        <begin position="468"/>
        <end position="488"/>
    </location>
</feature>
<evidence type="ECO:0000256" key="3">
    <source>
        <dbReference type="ARBA" id="ARBA00022448"/>
    </source>
</evidence>
<evidence type="ECO:0000256" key="5">
    <source>
        <dbReference type="ARBA" id="ARBA00022692"/>
    </source>
</evidence>
<organism evidence="13 14">
    <name type="scientific">Candidatus Avisuccinivibrio stercorigallinarum</name>
    <dbReference type="NCBI Taxonomy" id="2840704"/>
    <lineage>
        <taxon>Bacteria</taxon>
        <taxon>Pseudomonadati</taxon>
        <taxon>Pseudomonadota</taxon>
        <taxon>Gammaproteobacteria</taxon>
        <taxon>Aeromonadales</taxon>
        <taxon>Succinivibrionaceae</taxon>
        <taxon>Succinivibrionaceae incertae sedis</taxon>
        <taxon>Candidatus Avisuccinivibrio</taxon>
    </lineage>
</organism>
<keyword evidence="10" id="KW-0739">Sodium transport</keyword>
<feature type="transmembrane region" description="Helical" evidence="12">
    <location>
        <begin position="152"/>
        <end position="175"/>
    </location>
</feature>
<dbReference type="InterPro" id="IPR001734">
    <property type="entry name" value="Na/solute_symporter"/>
</dbReference>
<evidence type="ECO:0000256" key="8">
    <source>
        <dbReference type="ARBA" id="ARBA00023065"/>
    </source>
</evidence>
<feature type="transmembrane region" description="Helical" evidence="12">
    <location>
        <begin position="50"/>
        <end position="70"/>
    </location>
</feature>
<keyword evidence="9 12" id="KW-0472">Membrane</keyword>
<dbReference type="Gene3D" id="1.20.1730.10">
    <property type="entry name" value="Sodium/glucose cotransporter"/>
    <property type="match status" value="1"/>
</dbReference>
<evidence type="ECO:0000256" key="2">
    <source>
        <dbReference type="ARBA" id="ARBA00006434"/>
    </source>
</evidence>
<comment type="subcellular location">
    <subcellularLocation>
        <location evidence="1">Cell membrane</location>
        <topology evidence="1">Multi-pass membrane protein</topology>
    </subcellularLocation>
</comment>
<dbReference type="GO" id="GO:0005886">
    <property type="term" value="C:plasma membrane"/>
    <property type="evidence" value="ECO:0007669"/>
    <property type="project" value="UniProtKB-SubCell"/>
</dbReference>
<keyword evidence="7" id="KW-0915">Sodium</keyword>
<dbReference type="NCBIfam" id="TIGR00813">
    <property type="entry name" value="sss"/>
    <property type="match status" value="1"/>
</dbReference>